<keyword evidence="3" id="KW-1185">Reference proteome</keyword>
<evidence type="ECO:0000256" key="1">
    <source>
        <dbReference type="SAM" id="MobiDB-lite"/>
    </source>
</evidence>
<evidence type="ECO:0000313" key="3">
    <source>
        <dbReference type="Proteomes" id="UP001589610"/>
    </source>
</evidence>
<gene>
    <name evidence="2" type="ORF">ACFFRH_31020</name>
</gene>
<dbReference type="RefSeq" id="WP_344746026.1">
    <property type="nucleotide sequence ID" value="NZ_BAAAWW010000082.1"/>
</dbReference>
<organism evidence="2 3">
    <name type="scientific">Streptosporangium vulgare</name>
    <dbReference type="NCBI Taxonomy" id="46190"/>
    <lineage>
        <taxon>Bacteria</taxon>
        <taxon>Bacillati</taxon>
        <taxon>Actinomycetota</taxon>
        <taxon>Actinomycetes</taxon>
        <taxon>Streptosporangiales</taxon>
        <taxon>Streptosporangiaceae</taxon>
        <taxon>Streptosporangium</taxon>
    </lineage>
</organism>
<sequence length="127" mass="13409">MSFPPEPTDISPADLKKRKEDFHTESDELARAFTKAMADLDALGAFWGGDETGQRFAGASGGTGYLAARDEAKDHVARIRDGYRKIGDNLGLAGDNVTGANWATVGEMVKAVVGPEIGVPGSKAELE</sequence>
<reference evidence="2 3" key="1">
    <citation type="submission" date="2024-09" db="EMBL/GenBank/DDBJ databases">
        <authorList>
            <person name="Sun Q."/>
            <person name="Mori K."/>
        </authorList>
    </citation>
    <scope>NUCLEOTIDE SEQUENCE [LARGE SCALE GENOMIC DNA]</scope>
    <source>
        <strain evidence="2 3">JCM 3028</strain>
    </source>
</reference>
<dbReference type="EMBL" id="JBHMBS010000019">
    <property type="protein sequence ID" value="MFB9679936.1"/>
    <property type="molecule type" value="Genomic_DNA"/>
</dbReference>
<protein>
    <submittedName>
        <fullName evidence="2">WXG100 family type VII secretion target</fullName>
    </submittedName>
</protein>
<name>A0ABV5TNW1_9ACTN</name>
<dbReference type="Proteomes" id="UP001589610">
    <property type="component" value="Unassembled WGS sequence"/>
</dbReference>
<comment type="caution">
    <text evidence="2">The sequence shown here is derived from an EMBL/GenBank/DDBJ whole genome shotgun (WGS) entry which is preliminary data.</text>
</comment>
<proteinExistence type="predicted"/>
<evidence type="ECO:0000313" key="2">
    <source>
        <dbReference type="EMBL" id="MFB9679936.1"/>
    </source>
</evidence>
<dbReference type="Gene3D" id="1.10.287.1060">
    <property type="entry name" value="ESAT-6-like"/>
    <property type="match status" value="1"/>
</dbReference>
<accession>A0ABV5TNW1</accession>
<feature type="region of interest" description="Disordered" evidence="1">
    <location>
        <begin position="1"/>
        <end position="22"/>
    </location>
</feature>